<dbReference type="AlphaFoldDB" id="Q9HPQ3"/>
<dbReference type="PIR" id="B84306">
    <property type="entry name" value="B84306"/>
</dbReference>
<dbReference type="InParanoid" id="Q9HPQ3"/>
<name>Q9HPQ3_HALSA</name>
<accession>Q9HPQ3</accession>
<evidence type="ECO:0000259" key="7">
    <source>
        <dbReference type="Pfam" id="PF02308"/>
    </source>
</evidence>
<dbReference type="EMBL" id="AE004437">
    <property type="protein sequence ID" value="AAG19814.1"/>
    <property type="molecule type" value="Genomic_DNA"/>
</dbReference>
<feature type="transmembrane region" description="Helical" evidence="6">
    <location>
        <begin position="367"/>
        <end position="390"/>
    </location>
</feature>
<keyword evidence="4 6" id="KW-1133">Transmembrane helix</keyword>
<feature type="domain" description="DUF4010" evidence="8">
    <location>
        <begin position="314"/>
        <end position="518"/>
    </location>
</feature>
<dbReference type="PANTHER" id="PTHR39084">
    <property type="entry name" value="MEMBRANE PROTEIN-RELATED"/>
    <property type="match status" value="1"/>
</dbReference>
<dbReference type="InterPro" id="IPR025105">
    <property type="entry name" value="DUF4010"/>
</dbReference>
<evidence type="ECO:0000256" key="4">
    <source>
        <dbReference type="ARBA" id="ARBA00022989"/>
    </source>
</evidence>
<keyword evidence="2" id="KW-1003">Cell membrane</keyword>
<feature type="domain" description="MgtC/SapB/SrpB/YhiD N-terminal" evidence="7">
    <location>
        <begin position="135"/>
        <end position="261"/>
    </location>
</feature>
<dbReference type="STRING" id="64091.VNG_1525C"/>
<evidence type="ECO:0000256" key="2">
    <source>
        <dbReference type="ARBA" id="ARBA00022475"/>
    </source>
</evidence>
<feature type="transmembrane region" description="Helical" evidence="6">
    <location>
        <begin position="438"/>
        <end position="455"/>
    </location>
</feature>
<protein>
    <submittedName>
        <fullName evidence="9">Uncharacterized protein</fullName>
    </submittedName>
</protein>
<evidence type="ECO:0000256" key="6">
    <source>
        <dbReference type="SAM" id="Phobius"/>
    </source>
</evidence>
<evidence type="ECO:0000256" key="1">
    <source>
        <dbReference type="ARBA" id="ARBA00004651"/>
    </source>
</evidence>
<evidence type="ECO:0000259" key="8">
    <source>
        <dbReference type="Pfam" id="PF13194"/>
    </source>
</evidence>
<feature type="transmembrane region" description="Helical" evidence="6">
    <location>
        <begin position="397"/>
        <end position="418"/>
    </location>
</feature>
<keyword evidence="5 6" id="KW-0472">Membrane</keyword>
<sequence length="548" mass="55827">MFPRPTALPTAARMNPSLDAHVSRSAMLYHAVSGHGTKATRLRRSLVPYNELLFTASSGRERPGPKRHRQARTGRWAADVVGCVDPPRLTAGAPPGPWGDLDPVFMCTPANVLVVTVTVDALVAAPLDSRIVRIAVAVALGLFLGLEREWAQKAAGIRTFALVSVLGAIFTMVDTERCAAAGGACPPVLGGVGAVFVIVLTGVLMVSGLRSSEGTLHLTTAVSMLVAYGIGVLAALGAVLPATVVAVTSSILLVFKRELHGFAWGLSREELRSTTEFAILAFVVYPVLPTGAMTVGRGGWVVEIEPRVVWSMVVFVAAIGIVNYVVVQAYGGCGIAVTGFFGGLASSTAVVGTLLDHVDAHADATRYAVAGVLLANAAMALRNLLIVVVFTASAGVLVTGTLPLAVIVTGSIAIAAVTADWSQSVSMDLDTPFSMRNALGFGAMFLVVVVAGGLAETQFGSAGLLVTAVVSGLVSSAGATTSAVVLYRTNAVDADTAAIAVLLATASSIGVKAGLSATSANRTFAARVVAYSAGLLVVGGGAAVVLAA</sequence>
<evidence type="ECO:0000313" key="10">
    <source>
        <dbReference type="Proteomes" id="UP000000554"/>
    </source>
</evidence>
<feature type="transmembrane region" description="Helical" evidence="6">
    <location>
        <begin position="497"/>
        <end position="516"/>
    </location>
</feature>
<dbReference type="HOGENOM" id="CLU_036781_1_1_2"/>
<dbReference type="Proteomes" id="UP000000554">
    <property type="component" value="Chromosome"/>
</dbReference>
<proteinExistence type="predicted"/>
<evidence type="ECO:0000256" key="3">
    <source>
        <dbReference type="ARBA" id="ARBA00022692"/>
    </source>
</evidence>
<feature type="transmembrane region" description="Helical" evidence="6">
    <location>
        <begin position="185"/>
        <end position="206"/>
    </location>
</feature>
<feature type="transmembrane region" description="Helical" evidence="6">
    <location>
        <begin position="276"/>
        <end position="296"/>
    </location>
</feature>
<dbReference type="Pfam" id="PF13194">
    <property type="entry name" value="DUF4010"/>
    <property type="match status" value="1"/>
</dbReference>
<dbReference type="PATRIC" id="fig|64091.14.peg.1165"/>
<keyword evidence="3 6" id="KW-0812">Transmembrane</keyword>
<dbReference type="KEGG" id="hal:VNG_1525C"/>
<dbReference type="InterPro" id="IPR049177">
    <property type="entry name" value="MgtC_SapB_SrpB_YhiD_N"/>
</dbReference>
<dbReference type="Pfam" id="PF02308">
    <property type="entry name" value="MgtC"/>
    <property type="match status" value="1"/>
</dbReference>
<dbReference type="PRINTS" id="PR01837">
    <property type="entry name" value="MGTCSAPBPROT"/>
</dbReference>
<feature type="transmembrane region" description="Helical" evidence="6">
    <location>
        <begin position="226"/>
        <end position="255"/>
    </location>
</feature>
<reference evidence="9 10" key="1">
    <citation type="journal article" date="2000" name="Proc. Natl. Acad. Sci. U.S.A.">
        <title>Genome sequence of Halobacterium species NRC-1.</title>
        <authorList>
            <person name="Ng W.V."/>
            <person name="Kennedy S.P."/>
            <person name="Mahairas G.G."/>
            <person name="Berquist B."/>
            <person name="Pan M."/>
            <person name="Shukla H.D."/>
            <person name="Lasky S.R."/>
            <person name="Baliga N.S."/>
            <person name="Thorsson V."/>
            <person name="Sbrogna J."/>
            <person name="Swartzell S."/>
            <person name="Weir D."/>
            <person name="Hall J."/>
            <person name="Dahl T.A."/>
            <person name="Welti R."/>
            <person name="Goo Y.A."/>
            <person name="Leithauser B."/>
            <person name="Keller K."/>
            <person name="Cruz R."/>
            <person name="Danson M.J."/>
            <person name="Hough D.W."/>
            <person name="Maddocks D.G."/>
            <person name="Jablonski P.E."/>
            <person name="Krebs M.P."/>
            <person name="Angevine C.M."/>
            <person name="Dale H."/>
            <person name="Isenbarger T.A."/>
            <person name="Peck R.F."/>
            <person name="Pohlschroder M."/>
            <person name="Spudich J.L."/>
            <person name="Jung K.W."/>
            <person name="Alam M."/>
            <person name="Freitas T."/>
            <person name="Hou S."/>
            <person name="Daniels C.J."/>
            <person name="Dennis P.P."/>
            <person name="Omer A.D."/>
            <person name="Ebhardt H."/>
            <person name="Lowe T.M."/>
            <person name="Liang P."/>
            <person name="Riley M."/>
            <person name="Hood L."/>
            <person name="DasSarma S."/>
        </authorList>
    </citation>
    <scope>NUCLEOTIDE SEQUENCE [LARGE SCALE GENOMIC DNA]</scope>
    <source>
        <strain evidence="10">ATCC 700922 / JCM 11081 / NRC-1</strain>
    </source>
</reference>
<gene>
    <name evidence="9" type="ordered locus">VNG_1525C</name>
</gene>
<dbReference type="GO" id="GO:0005886">
    <property type="term" value="C:plasma membrane"/>
    <property type="evidence" value="ECO:0007669"/>
    <property type="project" value="UniProtKB-SubCell"/>
</dbReference>
<evidence type="ECO:0000256" key="5">
    <source>
        <dbReference type="ARBA" id="ARBA00023136"/>
    </source>
</evidence>
<feature type="transmembrane region" description="Helical" evidence="6">
    <location>
        <begin position="528"/>
        <end position="547"/>
    </location>
</feature>
<dbReference type="TCDB" id="9.B.20.3.1">
    <property type="family name" value="the putative mg(2+) transporter-c (mgtc) family"/>
</dbReference>
<feature type="transmembrane region" description="Helical" evidence="6">
    <location>
        <begin position="462"/>
        <end position="485"/>
    </location>
</feature>
<keyword evidence="10" id="KW-1185">Reference proteome</keyword>
<dbReference type="PaxDb" id="64091-VNG_1525C"/>
<dbReference type="InterPro" id="IPR003416">
    <property type="entry name" value="MgtC/SapB/SrpB/YhiD_fam"/>
</dbReference>
<organism evidence="9 10">
    <name type="scientific">Halobacterium salinarum (strain ATCC 700922 / JCM 11081 / NRC-1)</name>
    <name type="common">Halobacterium halobium</name>
    <dbReference type="NCBI Taxonomy" id="64091"/>
    <lineage>
        <taxon>Archaea</taxon>
        <taxon>Methanobacteriati</taxon>
        <taxon>Methanobacteriota</taxon>
        <taxon>Stenosarchaea group</taxon>
        <taxon>Halobacteria</taxon>
        <taxon>Halobacteriales</taxon>
        <taxon>Halobacteriaceae</taxon>
        <taxon>Halobacterium</taxon>
        <taxon>Halobacterium salinarum NRC-34001</taxon>
    </lineage>
</organism>
<evidence type="ECO:0000313" key="9">
    <source>
        <dbReference type="EMBL" id="AAG19814.1"/>
    </source>
</evidence>
<dbReference type="PANTHER" id="PTHR39084:SF1">
    <property type="entry name" value="DUF4010 DOMAIN-CONTAINING PROTEIN"/>
    <property type="match status" value="1"/>
</dbReference>
<feature type="transmembrane region" description="Helical" evidence="6">
    <location>
        <begin position="308"/>
        <end position="327"/>
    </location>
</feature>
<feature type="transmembrane region" description="Helical" evidence="6">
    <location>
        <begin position="334"/>
        <end position="355"/>
    </location>
</feature>
<comment type="subcellular location">
    <subcellularLocation>
        <location evidence="1">Cell membrane</location>
        <topology evidence="1">Multi-pass membrane protein</topology>
    </subcellularLocation>
</comment>